<feature type="transmembrane region" description="Helical" evidence="1">
    <location>
        <begin position="223"/>
        <end position="247"/>
    </location>
</feature>
<gene>
    <name evidence="2" type="ORF">LKD45_02230</name>
</gene>
<keyword evidence="1" id="KW-0472">Membrane</keyword>
<organism evidence="2 3">
    <name type="scientific">Gallintestinimicrobium propionicum</name>
    <dbReference type="NCBI Taxonomy" id="2981770"/>
    <lineage>
        <taxon>Bacteria</taxon>
        <taxon>Bacillati</taxon>
        <taxon>Bacillota</taxon>
        <taxon>Clostridia</taxon>
        <taxon>Lachnospirales</taxon>
        <taxon>Lachnospiraceae</taxon>
        <taxon>Gallintestinimicrobium</taxon>
    </lineage>
</organism>
<feature type="transmembrane region" description="Helical" evidence="1">
    <location>
        <begin position="146"/>
        <end position="167"/>
    </location>
</feature>
<sequence>MRRKLFLFFFFGTLSILCLFLLRFPAQAGALAANGLTLWFSKMIPALFPFMILSGLFLSTGFSNLLARLAAPVLQPVFQTTDACLFCILTGFFCGFPMGARVCAQSLQQKKISLREASWLLAFINNIGPVYFSGYVLTLFPVRTPLTVWLGMYLLPFLYGMVLRYTLYRDLPTQSVRRVFVPTSVHSQANTPASPTGTSLSSARLLSALHESILSAMNGIAQLGGYMVFFNLLNLFPTVFLTAYPAFMRTLSPLLEITNGLSMLLPSERLWAYIVLPFGGMCCIAQTASCIHKTGLSLKPYIFHKLILTLLTVAWYLVLPM</sequence>
<reference evidence="2 3" key="1">
    <citation type="submission" date="2021-10" db="EMBL/GenBank/DDBJ databases">
        <title>Anaerobic single-cell dispensing facilitates the cultivation of human gut bacteria.</title>
        <authorList>
            <person name="Afrizal A."/>
        </authorList>
    </citation>
    <scope>NUCLEOTIDE SEQUENCE [LARGE SCALE GENOMIC DNA]</scope>
    <source>
        <strain evidence="2 3">CLA-AA-H244</strain>
    </source>
</reference>
<dbReference type="EMBL" id="JAJEQF010000002">
    <property type="protein sequence ID" value="MCC2166528.1"/>
    <property type="molecule type" value="Genomic_DNA"/>
</dbReference>
<feature type="transmembrane region" description="Helical" evidence="1">
    <location>
        <begin position="270"/>
        <end position="289"/>
    </location>
</feature>
<keyword evidence="3" id="KW-1185">Reference proteome</keyword>
<feature type="transmembrane region" description="Helical" evidence="1">
    <location>
        <begin position="46"/>
        <end position="67"/>
    </location>
</feature>
<keyword evidence="1" id="KW-0812">Transmembrane</keyword>
<accession>A0AAE3ARL1</accession>
<evidence type="ECO:0000256" key="1">
    <source>
        <dbReference type="SAM" id="Phobius"/>
    </source>
</evidence>
<evidence type="ECO:0008006" key="4">
    <source>
        <dbReference type="Google" id="ProtNLM"/>
    </source>
</evidence>
<proteinExistence type="predicted"/>
<dbReference type="AlphaFoldDB" id="A0AAE3ARL1"/>
<evidence type="ECO:0000313" key="3">
    <source>
        <dbReference type="Proteomes" id="UP001199355"/>
    </source>
</evidence>
<keyword evidence="1" id="KW-1133">Transmembrane helix</keyword>
<feature type="transmembrane region" description="Helical" evidence="1">
    <location>
        <begin position="301"/>
        <end position="319"/>
    </location>
</feature>
<feature type="transmembrane region" description="Helical" evidence="1">
    <location>
        <begin position="119"/>
        <end position="140"/>
    </location>
</feature>
<name>A0AAE3ARL1_9FIRM</name>
<protein>
    <recommendedName>
        <fullName evidence="4">Sporulation integral membrane protein YlbJ</fullName>
    </recommendedName>
</protein>
<evidence type="ECO:0000313" key="2">
    <source>
        <dbReference type="EMBL" id="MCC2166528.1"/>
    </source>
</evidence>
<dbReference type="Proteomes" id="UP001199355">
    <property type="component" value="Unassembled WGS sequence"/>
</dbReference>
<comment type="caution">
    <text evidence="2">The sequence shown here is derived from an EMBL/GenBank/DDBJ whole genome shotgun (WGS) entry which is preliminary data.</text>
</comment>
<dbReference type="RefSeq" id="WP_308727622.1">
    <property type="nucleotide sequence ID" value="NZ_JAJEQF010000002.1"/>
</dbReference>